<dbReference type="Proteomes" id="UP000562395">
    <property type="component" value="Unassembled WGS sequence"/>
</dbReference>
<protein>
    <recommendedName>
        <fullName evidence="3">Modification methylase</fullName>
    </recommendedName>
</protein>
<dbReference type="PROSITE" id="PS00092">
    <property type="entry name" value="N6_MTASE"/>
    <property type="match status" value="1"/>
</dbReference>
<keyword evidence="2" id="KW-1185">Reference proteome</keyword>
<dbReference type="GO" id="GO:0008168">
    <property type="term" value="F:methyltransferase activity"/>
    <property type="evidence" value="ECO:0007669"/>
    <property type="project" value="InterPro"/>
</dbReference>
<dbReference type="GO" id="GO:0003676">
    <property type="term" value="F:nucleic acid binding"/>
    <property type="evidence" value="ECO:0007669"/>
    <property type="project" value="InterPro"/>
</dbReference>
<evidence type="ECO:0008006" key="3">
    <source>
        <dbReference type="Google" id="ProtNLM"/>
    </source>
</evidence>
<evidence type="ECO:0000313" key="2">
    <source>
        <dbReference type="Proteomes" id="UP000562395"/>
    </source>
</evidence>
<comment type="caution">
    <text evidence="1">The sequence shown here is derived from an EMBL/GenBank/DDBJ whole genome shotgun (WGS) entry which is preliminary data.</text>
</comment>
<dbReference type="Pfam" id="PF13651">
    <property type="entry name" value="EcoRI_methylase"/>
    <property type="match status" value="1"/>
</dbReference>
<accession>A0A7W5ZVV8</accession>
<dbReference type="InterPro" id="IPR018247">
    <property type="entry name" value="EF_Hand_1_Ca_BS"/>
</dbReference>
<dbReference type="GO" id="GO:0032259">
    <property type="term" value="P:methylation"/>
    <property type="evidence" value="ECO:0007669"/>
    <property type="project" value="InterPro"/>
</dbReference>
<reference evidence="1 2" key="1">
    <citation type="submission" date="2020-08" db="EMBL/GenBank/DDBJ databases">
        <title>Genomic Encyclopedia of Type Strains, Phase IV (KMG-IV): sequencing the most valuable type-strain genomes for metagenomic binning, comparative biology and taxonomic classification.</title>
        <authorList>
            <person name="Goeker M."/>
        </authorList>
    </citation>
    <scope>NUCLEOTIDE SEQUENCE [LARGE SCALE GENOMIC DNA]</scope>
    <source>
        <strain evidence="1 2">DSM 14552</strain>
    </source>
</reference>
<dbReference type="AlphaFoldDB" id="A0A7W5ZVV8"/>
<gene>
    <name evidence="1" type="ORF">GGQ88_000342</name>
</gene>
<dbReference type="InterPro" id="IPR002052">
    <property type="entry name" value="DNA_methylase_N6_adenine_CS"/>
</dbReference>
<proteinExistence type="predicted"/>
<sequence>MNSLTTASSSGNKTLSKARNAKQDEFYTQLADIENELRHYRAQFHGKIVLCNCDDPYESNFFRYFALNFNALGLKKLIATSYAKSTIAGGYLPLVEMAGLKPEGREPYAIEISEVLDANNDGAIDLSDVEWLLRNDANTCRTLKGDVEFGPGDFRSAECVAYMKEADIVVTNPPFSLFREYVAQLVEQEMRFLIIANKNAPTYKEIFPLIKENKIWTGVRPFAGGMWFISDYEGKYERVVDGVKQINVPAIWLTNMDNPKRHETIPLYKRYTPEEYPNYDNYNAIEVSKVIEIPADYDGAMGVPITFLDKYNPAQFEILGITDRDNNSGLKTREYTASDVPNAGDLNRRGAIKVGDIYKSTFARLLIKRRHPK</sequence>
<dbReference type="InterPro" id="IPR025247">
    <property type="entry name" value="EcoRI-like_methylase"/>
</dbReference>
<organism evidence="1 2">
    <name type="scientific">Novosphingobium hassiacum</name>
    <dbReference type="NCBI Taxonomy" id="173676"/>
    <lineage>
        <taxon>Bacteria</taxon>
        <taxon>Pseudomonadati</taxon>
        <taxon>Pseudomonadota</taxon>
        <taxon>Alphaproteobacteria</taxon>
        <taxon>Sphingomonadales</taxon>
        <taxon>Sphingomonadaceae</taxon>
        <taxon>Novosphingobium</taxon>
    </lineage>
</organism>
<dbReference type="RefSeq" id="WP_183611294.1">
    <property type="nucleotide sequence ID" value="NZ_JACICY010000001.1"/>
</dbReference>
<name>A0A7W5ZVV8_9SPHN</name>
<evidence type="ECO:0000313" key="1">
    <source>
        <dbReference type="EMBL" id="MBB3859102.1"/>
    </source>
</evidence>
<dbReference type="EMBL" id="JACICY010000001">
    <property type="protein sequence ID" value="MBB3859102.1"/>
    <property type="molecule type" value="Genomic_DNA"/>
</dbReference>
<dbReference type="PROSITE" id="PS00018">
    <property type="entry name" value="EF_HAND_1"/>
    <property type="match status" value="1"/>
</dbReference>